<dbReference type="SMART" id="SM00388">
    <property type="entry name" value="HisKA"/>
    <property type="match status" value="1"/>
</dbReference>
<dbReference type="InterPro" id="IPR003594">
    <property type="entry name" value="HATPase_dom"/>
</dbReference>
<evidence type="ECO:0000256" key="2">
    <source>
        <dbReference type="ARBA" id="ARBA00012438"/>
    </source>
</evidence>
<dbReference type="InterPro" id="IPR011006">
    <property type="entry name" value="CheY-like_superfamily"/>
</dbReference>
<gene>
    <name evidence="10" type="ORF">LTR09_010781</name>
</gene>
<dbReference type="PROSITE" id="PS50110">
    <property type="entry name" value="RESPONSE_REGULATORY"/>
    <property type="match status" value="1"/>
</dbReference>
<evidence type="ECO:0000256" key="7">
    <source>
        <dbReference type="SAM" id="MobiDB-lite"/>
    </source>
</evidence>
<keyword evidence="3 6" id="KW-0597">Phosphoprotein</keyword>
<evidence type="ECO:0000313" key="10">
    <source>
        <dbReference type="EMBL" id="KAK3047806.1"/>
    </source>
</evidence>
<keyword evidence="4" id="KW-0808">Transferase</keyword>
<feature type="domain" description="Response regulatory" evidence="9">
    <location>
        <begin position="1066"/>
        <end position="1196"/>
    </location>
</feature>
<protein>
    <recommendedName>
        <fullName evidence="2">histidine kinase</fullName>
        <ecNumber evidence="2">2.7.13.3</ecNumber>
    </recommendedName>
</protein>
<dbReference type="InterPro" id="IPR004358">
    <property type="entry name" value="Sig_transdc_His_kin-like_C"/>
</dbReference>
<feature type="compositionally biased region" description="Polar residues" evidence="7">
    <location>
        <begin position="404"/>
        <end position="418"/>
    </location>
</feature>
<dbReference type="InterPro" id="IPR036890">
    <property type="entry name" value="HATPase_C_sf"/>
</dbReference>
<feature type="region of interest" description="Disordered" evidence="7">
    <location>
        <begin position="482"/>
        <end position="504"/>
    </location>
</feature>
<dbReference type="InterPro" id="IPR029016">
    <property type="entry name" value="GAF-like_dom_sf"/>
</dbReference>
<comment type="catalytic activity">
    <reaction evidence="1">
        <text>ATP + protein L-histidine = ADP + protein N-phospho-L-histidine.</text>
        <dbReference type="EC" id="2.7.13.3"/>
    </reaction>
</comment>
<feature type="region of interest" description="Disordered" evidence="7">
    <location>
        <begin position="404"/>
        <end position="428"/>
    </location>
</feature>
<feature type="region of interest" description="Disordered" evidence="7">
    <location>
        <begin position="244"/>
        <end position="338"/>
    </location>
</feature>
<evidence type="ECO:0000259" key="8">
    <source>
        <dbReference type="PROSITE" id="PS50109"/>
    </source>
</evidence>
<dbReference type="CDD" id="cd00082">
    <property type="entry name" value="HisKA"/>
    <property type="match status" value="1"/>
</dbReference>
<dbReference type="EC" id="2.7.13.3" evidence="2"/>
<organism evidence="10 11">
    <name type="scientific">Extremus antarcticus</name>
    <dbReference type="NCBI Taxonomy" id="702011"/>
    <lineage>
        <taxon>Eukaryota</taxon>
        <taxon>Fungi</taxon>
        <taxon>Dikarya</taxon>
        <taxon>Ascomycota</taxon>
        <taxon>Pezizomycotina</taxon>
        <taxon>Dothideomycetes</taxon>
        <taxon>Dothideomycetidae</taxon>
        <taxon>Mycosphaerellales</taxon>
        <taxon>Extremaceae</taxon>
        <taxon>Extremus</taxon>
    </lineage>
</organism>
<dbReference type="Proteomes" id="UP001271007">
    <property type="component" value="Unassembled WGS sequence"/>
</dbReference>
<dbReference type="GO" id="GO:0005886">
    <property type="term" value="C:plasma membrane"/>
    <property type="evidence" value="ECO:0007669"/>
    <property type="project" value="TreeGrafter"/>
</dbReference>
<reference evidence="10" key="1">
    <citation type="submission" date="2023-04" db="EMBL/GenBank/DDBJ databases">
        <title>Black Yeasts Isolated from many extreme environments.</title>
        <authorList>
            <person name="Coleine C."/>
            <person name="Stajich J.E."/>
            <person name="Selbmann L."/>
        </authorList>
    </citation>
    <scope>NUCLEOTIDE SEQUENCE</scope>
    <source>
        <strain evidence="10">CCFEE 5312</strain>
    </source>
</reference>
<evidence type="ECO:0000259" key="9">
    <source>
        <dbReference type="PROSITE" id="PS50110"/>
    </source>
</evidence>
<dbReference type="Gene3D" id="3.40.50.2300">
    <property type="match status" value="1"/>
</dbReference>
<feature type="compositionally biased region" description="Basic residues" evidence="7">
    <location>
        <begin position="253"/>
        <end position="270"/>
    </location>
</feature>
<dbReference type="Pfam" id="PF00072">
    <property type="entry name" value="Response_reg"/>
    <property type="match status" value="1"/>
</dbReference>
<dbReference type="PRINTS" id="PR00344">
    <property type="entry name" value="BCTRLSENSOR"/>
</dbReference>
<dbReference type="SUPFAM" id="SSF52172">
    <property type="entry name" value="CheY-like"/>
    <property type="match status" value="1"/>
</dbReference>
<keyword evidence="11" id="KW-1185">Reference proteome</keyword>
<dbReference type="CDD" id="cd17546">
    <property type="entry name" value="REC_hyHK_CKI1_RcsC-like"/>
    <property type="match status" value="1"/>
</dbReference>
<dbReference type="GO" id="GO:0000155">
    <property type="term" value="F:phosphorelay sensor kinase activity"/>
    <property type="evidence" value="ECO:0007669"/>
    <property type="project" value="InterPro"/>
</dbReference>
<dbReference type="InterPro" id="IPR003661">
    <property type="entry name" value="HisK_dim/P_dom"/>
</dbReference>
<dbReference type="SMART" id="SM00448">
    <property type="entry name" value="REC"/>
    <property type="match status" value="1"/>
</dbReference>
<dbReference type="Pfam" id="PF02518">
    <property type="entry name" value="HATPase_c"/>
    <property type="match status" value="1"/>
</dbReference>
<dbReference type="EMBL" id="JAWDJX010000056">
    <property type="protein sequence ID" value="KAK3047806.1"/>
    <property type="molecule type" value="Genomic_DNA"/>
</dbReference>
<dbReference type="SUPFAM" id="SSF47384">
    <property type="entry name" value="Homodimeric domain of signal transducing histidine kinase"/>
    <property type="match status" value="1"/>
</dbReference>
<comment type="caution">
    <text evidence="10">The sequence shown here is derived from an EMBL/GenBank/DDBJ whole genome shotgun (WGS) entry which is preliminary data.</text>
</comment>
<dbReference type="AlphaFoldDB" id="A0AAJ0D781"/>
<feature type="region of interest" description="Disordered" evidence="7">
    <location>
        <begin position="1030"/>
        <end position="1056"/>
    </location>
</feature>
<accession>A0AAJ0D781</accession>
<evidence type="ECO:0000256" key="6">
    <source>
        <dbReference type="PROSITE-ProRule" id="PRU00169"/>
    </source>
</evidence>
<evidence type="ECO:0000256" key="3">
    <source>
        <dbReference type="ARBA" id="ARBA00022553"/>
    </source>
</evidence>
<dbReference type="GO" id="GO:0009927">
    <property type="term" value="F:histidine phosphotransfer kinase activity"/>
    <property type="evidence" value="ECO:0007669"/>
    <property type="project" value="TreeGrafter"/>
</dbReference>
<sequence length="1200" mass="132489">MSINMPGGDEAQQRRARVESRREREFYEYYDALEHLSNTAPVYCDLADPEALKRHVPVGSPDKALSAFCQLGALQMRANRALLFFFNQTHAFILAEATPTLSLQDKSRHKEELWMGYAKVDRTHSVCEYTINLPPTRPDGNVAASTIPLNIIPDLRETQQFCNYPYVANAPNIRFYAGVPITTARGINIGAFCVLDNVVRGGLTEQEMKFMREMSVTVVQHLEGLRAKADRERGSQMVECLNSFIQGSSDSRTRRHKANGGRGRPVRKMRSPLITQQAPLSDIKPNGEQIAPSRRSSARAGKPHNSSKQLPHPAAKSDSNGALSDGLEEAQSLRRSSTMSAMAAIEHLPGQRTSGSYGDELHAAAISSALSSTFQRASVLLQQAIAVDEVLFLDASITSFGSFAKDLTNSSEPPTDSGTSGGDSEDQQDSVCRILSQCHVPSETTPSEQYSASNGVSEGFLKSLLKRYPNGNIWNFFTNDESSSDATSTTYKPKSRNSSRQGETAELQRVFPDCQSLALYGLWDHKRKRWYAACFLWTSSPIRLFSNESEMNFVAAFCDVITAEIHRREMERSDRAKADFISSISHELRSPLHGILGSAEVLQDQRLDDFSTSMVHQIDVSGRTLLEIIDNLLDFSKINYSAKHGSRNLRKDVLKGLKAPITKSSHSDMRGLISLDADTPLDQITEESVHTSVSAYLYNRKFHSARSVTTVLDIEQPGAESWKCRLDGGSWKRVTMNLITNALKCTDNGHIYVGLRTESSGQPNGRLNAVLEVQDTGKGMSQQFVREELFAAFSQEDSFLEGTGLGMHIVARIVKTFGGKINVQTDQTGGGTCITVVVPLETSQPQYKTEASQMTLEPFSGLTAGIINLDTLDITTADYKARQLHLSTVTKCCNQQGIKTAIIDNQDLTRTTNLNIIAEQDLLLCLQRWEGNKDRTLRDTMTAKPLVVLCECIISERELRLRVDIVFSDQPVGYVVQPCGPRQLHAAIRSILEKQESMQASNSLRAESQAGLGAMDDPWNGARLSMPIRAHSTGESSQHSAGGKKFSPTFGNPKPTTVPADDPKFPIMVVEDNHINLQLLVTYARKQGLPCITAENGKQAFEAYKLAHEDSKRPSPSPMPRVVLMDINMPVLNGFEATQAIRTYEIEHSIKPAKILALTGLGSAEAQREAYTSGCDMFLSKPVRLKELTKILEDFKTNAG</sequence>
<evidence type="ECO:0000313" key="11">
    <source>
        <dbReference type="Proteomes" id="UP001271007"/>
    </source>
</evidence>
<evidence type="ECO:0000256" key="5">
    <source>
        <dbReference type="ARBA" id="ARBA00022777"/>
    </source>
</evidence>
<dbReference type="PROSITE" id="PS50109">
    <property type="entry name" value="HIS_KIN"/>
    <property type="match status" value="1"/>
</dbReference>
<evidence type="ECO:0000256" key="4">
    <source>
        <dbReference type="ARBA" id="ARBA00022679"/>
    </source>
</evidence>
<dbReference type="InterPro" id="IPR005467">
    <property type="entry name" value="His_kinase_dom"/>
</dbReference>
<dbReference type="Gene3D" id="1.10.287.130">
    <property type="match status" value="1"/>
</dbReference>
<dbReference type="Gene3D" id="3.30.450.40">
    <property type="match status" value="1"/>
</dbReference>
<name>A0AAJ0D781_9PEZI</name>
<keyword evidence="5" id="KW-0418">Kinase</keyword>
<dbReference type="InterPro" id="IPR036097">
    <property type="entry name" value="HisK_dim/P_sf"/>
</dbReference>
<dbReference type="SMART" id="SM00387">
    <property type="entry name" value="HATPase_c"/>
    <property type="match status" value="1"/>
</dbReference>
<dbReference type="Pfam" id="PF00512">
    <property type="entry name" value="HisKA"/>
    <property type="match status" value="1"/>
</dbReference>
<dbReference type="InterPro" id="IPR001789">
    <property type="entry name" value="Sig_transdc_resp-reg_receiver"/>
</dbReference>
<feature type="domain" description="Histidine kinase" evidence="8">
    <location>
        <begin position="583"/>
        <end position="842"/>
    </location>
</feature>
<dbReference type="SUPFAM" id="SSF55874">
    <property type="entry name" value="ATPase domain of HSP90 chaperone/DNA topoisomerase II/histidine kinase"/>
    <property type="match status" value="1"/>
</dbReference>
<feature type="compositionally biased region" description="Polar residues" evidence="7">
    <location>
        <begin position="482"/>
        <end position="502"/>
    </location>
</feature>
<proteinExistence type="predicted"/>
<feature type="modified residue" description="4-aspartylphosphate" evidence="6">
    <location>
        <position position="1126"/>
    </location>
</feature>
<dbReference type="PANTHER" id="PTHR43047">
    <property type="entry name" value="TWO-COMPONENT HISTIDINE PROTEIN KINASE"/>
    <property type="match status" value="1"/>
</dbReference>
<dbReference type="SUPFAM" id="SSF55781">
    <property type="entry name" value="GAF domain-like"/>
    <property type="match status" value="1"/>
</dbReference>
<evidence type="ECO:0000256" key="1">
    <source>
        <dbReference type="ARBA" id="ARBA00000085"/>
    </source>
</evidence>
<dbReference type="Gene3D" id="3.30.565.10">
    <property type="entry name" value="Histidine kinase-like ATPase, C-terminal domain"/>
    <property type="match status" value="1"/>
</dbReference>
<dbReference type="PANTHER" id="PTHR43047:SF72">
    <property type="entry name" value="OSMOSENSING HISTIDINE PROTEIN KINASE SLN1"/>
    <property type="match status" value="1"/>
</dbReference>